<protein>
    <submittedName>
        <fullName evidence="2">Uncharacterized protein</fullName>
    </submittedName>
</protein>
<dbReference type="Proteomes" id="UP000005952">
    <property type="component" value="Chromosome"/>
</dbReference>
<dbReference type="KEGG" id="hdt:HYPDE_37333"/>
<accession>N0B7Z4</accession>
<evidence type="ECO:0000313" key="2">
    <source>
        <dbReference type="EMBL" id="AGK59138.1"/>
    </source>
</evidence>
<evidence type="ECO:0000313" key="3">
    <source>
        <dbReference type="Proteomes" id="UP000005952"/>
    </source>
</evidence>
<feature type="region of interest" description="Disordered" evidence="1">
    <location>
        <begin position="1"/>
        <end position="22"/>
    </location>
</feature>
<name>N0B7Z4_9HYPH</name>
<dbReference type="STRING" id="670307.HYPDE_37333"/>
<dbReference type="EMBL" id="CP005587">
    <property type="protein sequence ID" value="AGK59138.1"/>
    <property type="molecule type" value="Genomic_DNA"/>
</dbReference>
<sequence>MGKSAGIAPWRRSSGRTVSQRSEGATDFRAFFLIQSLSDVCDAARATKAIVIRGGSLNRRYTEHDRSAHQRLEASYIQSNVPRSISKATLK</sequence>
<dbReference type="HOGENOM" id="CLU_2422962_0_0_5"/>
<evidence type="ECO:0000256" key="1">
    <source>
        <dbReference type="SAM" id="MobiDB-lite"/>
    </source>
</evidence>
<keyword evidence="3" id="KW-1185">Reference proteome</keyword>
<dbReference type="AlphaFoldDB" id="N0B7Z4"/>
<gene>
    <name evidence="2" type="ORF">HYPDE_37333</name>
</gene>
<reference evidence="2 3" key="1">
    <citation type="journal article" date="2013" name="Genome Announc.">
        <title>Genome sequences for three denitrifying bacterial strains isolated from a uranium- and nitrate-contaminated subsurface environment.</title>
        <authorList>
            <person name="Venkatramanan R."/>
            <person name="Prakash O."/>
            <person name="Woyke T."/>
            <person name="Chain P."/>
            <person name="Goodwin L.A."/>
            <person name="Watson D."/>
            <person name="Brooks S."/>
            <person name="Kostka J.E."/>
            <person name="Green S.J."/>
        </authorList>
    </citation>
    <scope>NUCLEOTIDE SEQUENCE [LARGE SCALE GENOMIC DNA]</scope>
    <source>
        <strain evidence="2 3">1NES1</strain>
    </source>
</reference>
<organism evidence="2 3">
    <name type="scientific">Hyphomicrobium denitrificans 1NES1</name>
    <dbReference type="NCBI Taxonomy" id="670307"/>
    <lineage>
        <taxon>Bacteria</taxon>
        <taxon>Pseudomonadati</taxon>
        <taxon>Pseudomonadota</taxon>
        <taxon>Alphaproteobacteria</taxon>
        <taxon>Hyphomicrobiales</taxon>
        <taxon>Hyphomicrobiaceae</taxon>
        <taxon>Hyphomicrobium</taxon>
    </lineage>
</organism>
<proteinExistence type="predicted"/>